<evidence type="ECO:0000313" key="3">
    <source>
        <dbReference type="Proteomes" id="UP001272242"/>
    </source>
</evidence>
<evidence type="ECO:0008006" key="4">
    <source>
        <dbReference type="Google" id="ProtNLM"/>
    </source>
</evidence>
<evidence type="ECO:0000256" key="1">
    <source>
        <dbReference type="SAM" id="MobiDB-lite"/>
    </source>
</evidence>
<protein>
    <recommendedName>
        <fullName evidence="4">DUF4150 domain-containing protein</fullName>
    </recommendedName>
</protein>
<reference evidence="3" key="1">
    <citation type="journal article" date="2023" name="Mar. Drugs">
        <title>Gemmata algarum, a Novel Planctomycete Isolated from an Algal Mat, Displays Antimicrobial Activity.</title>
        <authorList>
            <person name="Kumar G."/>
            <person name="Kallscheuer N."/>
            <person name="Kashif M."/>
            <person name="Ahamad S."/>
            <person name="Jagadeeshwari U."/>
            <person name="Pannikurungottu S."/>
            <person name="Haufschild T."/>
            <person name="Kabuu M."/>
            <person name="Sasikala C."/>
            <person name="Jogler C."/>
            <person name="Ramana C."/>
        </authorList>
    </citation>
    <scope>NUCLEOTIDE SEQUENCE [LARGE SCALE GENOMIC DNA]</scope>
    <source>
        <strain evidence="3">JC673</strain>
    </source>
</reference>
<gene>
    <name evidence="2" type="ORF">R5W23_000069</name>
</gene>
<feature type="compositionally biased region" description="Low complexity" evidence="1">
    <location>
        <begin position="53"/>
        <end position="63"/>
    </location>
</feature>
<proteinExistence type="predicted"/>
<comment type="caution">
    <text evidence="2">The sequence shown here is derived from an EMBL/GenBank/DDBJ whole genome shotgun (WGS) entry which is preliminary data.</text>
</comment>
<organism evidence="2 3">
    <name type="scientific">Gemmata algarum</name>
    <dbReference type="NCBI Taxonomy" id="2975278"/>
    <lineage>
        <taxon>Bacteria</taxon>
        <taxon>Pseudomonadati</taxon>
        <taxon>Planctomycetota</taxon>
        <taxon>Planctomycetia</taxon>
        <taxon>Gemmatales</taxon>
        <taxon>Gemmataceae</taxon>
        <taxon>Gemmata</taxon>
    </lineage>
</organism>
<keyword evidence="3" id="KW-1185">Reference proteome</keyword>
<sequence length="94" mass="9614">MAGTVNGGTYMVPGVPYGPCRVTVTPLQAEPEVTSGPGGPRKPGQEDPAPRVKAGPAPKKSAGPPIPEKFKSVDTSGLATKVDQEKVTFAISLD</sequence>
<name>A0ABU5ERD2_9BACT</name>
<feature type="region of interest" description="Disordered" evidence="1">
    <location>
        <begin position="26"/>
        <end position="78"/>
    </location>
</feature>
<dbReference type="Proteomes" id="UP001272242">
    <property type="component" value="Unassembled WGS sequence"/>
</dbReference>
<evidence type="ECO:0000313" key="2">
    <source>
        <dbReference type="EMBL" id="MDY3557543.1"/>
    </source>
</evidence>
<dbReference type="RefSeq" id="WP_320684602.1">
    <property type="nucleotide sequence ID" value="NZ_JAXBLV010000001.1"/>
</dbReference>
<dbReference type="EMBL" id="JAXBLV010000001">
    <property type="protein sequence ID" value="MDY3557543.1"/>
    <property type="molecule type" value="Genomic_DNA"/>
</dbReference>
<accession>A0ABU5ERD2</accession>